<protein>
    <submittedName>
        <fullName evidence="2">Uncharacterized protein</fullName>
    </submittedName>
</protein>
<gene>
    <name evidence="2" type="ORF">D9R08_04525</name>
</gene>
<accession>A0A3L9Y9E9</accession>
<feature type="compositionally biased region" description="Polar residues" evidence="1">
    <location>
        <begin position="87"/>
        <end position="98"/>
    </location>
</feature>
<dbReference type="AlphaFoldDB" id="A0A3L9Y9E9"/>
<name>A0A3L9Y9E9_9RHOB</name>
<feature type="compositionally biased region" description="Basic residues" evidence="1">
    <location>
        <begin position="24"/>
        <end position="41"/>
    </location>
</feature>
<reference evidence="2 3" key="1">
    <citation type="submission" date="2018-10" db="EMBL/GenBank/DDBJ databases">
        <authorList>
            <person name="Jung H.S."/>
            <person name="Jeon C.O."/>
        </authorList>
    </citation>
    <scope>NUCLEOTIDE SEQUENCE [LARGE SCALE GENOMIC DNA]</scope>
    <source>
        <strain evidence="2 3">MA-7-27</strain>
    </source>
</reference>
<evidence type="ECO:0000313" key="2">
    <source>
        <dbReference type="EMBL" id="RMA44165.1"/>
    </source>
</evidence>
<sequence>MNDLRFAETASLHRLSPQLENRLTSKRGLFRGAGHTKRKLASKTSSQPKPVVRLRRRAENPFETPVRCLVGSPVENPPSDRRRRTTAPAQTSSAFCGA</sequence>
<organism evidence="2 3">
    <name type="scientific">Rhodophyticola porphyridii</name>
    <dbReference type="NCBI Taxonomy" id="1852017"/>
    <lineage>
        <taxon>Bacteria</taxon>
        <taxon>Pseudomonadati</taxon>
        <taxon>Pseudomonadota</taxon>
        <taxon>Alphaproteobacteria</taxon>
        <taxon>Rhodobacterales</taxon>
        <taxon>Roseobacteraceae</taxon>
        <taxon>Rhodophyticola</taxon>
    </lineage>
</organism>
<evidence type="ECO:0000313" key="3">
    <source>
        <dbReference type="Proteomes" id="UP000281343"/>
    </source>
</evidence>
<feature type="region of interest" description="Disordered" evidence="1">
    <location>
        <begin position="17"/>
        <end position="98"/>
    </location>
</feature>
<evidence type="ECO:0000256" key="1">
    <source>
        <dbReference type="SAM" id="MobiDB-lite"/>
    </source>
</evidence>
<comment type="caution">
    <text evidence="2">The sequence shown here is derived from an EMBL/GenBank/DDBJ whole genome shotgun (WGS) entry which is preliminary data.</text>
</comment>
<keyword evidence="3" id="KW-1185">Reference proteome</keyword>
<proteinExistence type="predicted"/>
<dbReference type="Proteomes" id="UP000281343">
    <property type="component" value="Unassembled WGS sequence"/>
</dbReference>
<dbReference type="EMBL" id="RCNT01000001">
    <property type="protein sequence ID" value="RMA44165.1"/>
    <property type="molecule type" value="Genomic_DNA"/>
</dbReference>